<dbReference type="GO" id="GO:0043190">
    <property type="term" value="C:ATP-binding cassette (ABC) transporter complex"/>
    <property type="evidence" value="ECO:0007669"/>
    <property type="project" value="InterPro"/>
</dbReference>
<feature type="transmembrane region" description="Helical" evidence="9">
    <location>
        <begin position="286"/>
        <end position="305"/>
    </location>
</feature>
<feature type="transmembrane region" description="Helical" evidence="9">
    <location>
        <begin position="118"/>
        <end position="141"/>
    </location>
</feature>
<feature type="region of interest" description="Disordered" evidence="10">
    <location>
        <begin position="1"/>
        <end position="20"/>
    </location>
</feature>
<dbReference type="Pfam" id="PF01061">
    <property type="entry name" value="ABC2_membrane"/>
    <property type="match status" value="1"/>
</dbReference>
<dbReference type="PROSITE" id="PS51012">
    <property type="entry name" value="ABC_TM2"/>
    <property type="match status" value="1"/>
</dbReference>
<gene>
    <name evidence="12" type="ORF">AVDCRST_MAG40-1330</name>
</gene>
<evidence type="ECO:0000313" key="12">
    <source>
        <dbReference type="EMBL" id="CAA9318056.1"/>
    </source>
</evidence>
<organism evidence="12">
    <name type="scientific">uncultured Gemmatimonadaceae bacterium</name>
    <dbReference type="NCBI Taxonomy" id="246130"/>
    <lineage>
        <taxon>Bacteria</taxon>
        <taxon>Pseudomonadati</taxon>
        <taxon>Gemmatimonadota</taxon>
        <taxon>Gemmatimonadia</taxon>
        <taxon>Gemmatimonadales</taxon>
        <taxon>Gemmatimonadaceae</taxon>
        <taxon>environmental samples</taxon>
    </lineage>
</organism>
<evidence type="ECO:0000256" key="9">
    <source>
        <dbReference type="RuleBase" id="RU361157"/>
    </source>
</evidence>
<feature type="transmembrane region" description="Helical" evidence="9">
    <location>
        <begin position="189"/>
        <end position="215"/>
    </location>
</feature>
<sequence>MISRPQTSHAYGSKASAQGASRDNAAAARQAAIRTSARGTAGMVADRPLRPRVPSCLSMRAYAYLFEQMVRRELRRKYKGSALGVLWYLVNPLVLAGAYALMFSLVLRYDSIEHYPLFLLLGIVVWVFFSQSLLAASISLIEHSALIRKVAFPRETIPASVVATQLVIFGVLLVLLIPIALAVRGSASPALLLLPVIVAALGVFVLGLALIVAVLHAYFRDVNPILAAALLPWFFVTPIFFRPDDFPGLSARPWLGDLLRWGNPVAPFIEAIRAVLYDGAAPGLGTLLYVAVAAGVALLAGRALFRRLEGELAVVV</sequence>
<protein>
    <recommendedName>
        <fullName evidence="9">Transport permease protein</fullName>
    </recommendedName>
</protein>
<dbReference type="InterPro" id="IPR000412">
    <property type="entry name" value="ABC_2_transport"/>
</dbReference>
<dbReference type="GO" id="GO:0015920">
    <property type="term" value="P:lipopolysaccharide transport"/>
    <property type="evidence" value="ECO:0007669"/>
    <property type="project" value="TreeGrafter"/>
</dbReference>
<accession>A0A6J4KXJ5</accession>
<evidence type="ECO:0000256" key="1">
    <source>
        <dbReference type="ARBA" id="ARBA00004429"/>
    </source>
</evidence>
<keyword evidence="7 9" id="KW-1133">Transmembrane helix</keyword>
<evidence type="ECO:0000256" key="7">
    <source>
        <dbReference type="ARBA" id="ARBA00022989"/>
    </source>
</evidence>
<dbReference type="PANTHER" id="PTHR30413:SF8">
    <property type="entry name" value="TRANSPORT PERMEASE PROTEIN"/>
    <property type="match status" value="1"/>
</dbReference>
<reference evidence="12" key="1">
    <citation type="submission" date="2020-02" db="EMBL/GenBank/DDBJ databases">
        <authorList>
            <person name="Meier V. D."/>
        </authorList>
    </citation>
    <scope>NUCLEOTIDE SEQUENCE</scope>
    <source>
        <strain evidence="12">AVDCRST_MAG40</strain>
    </source>
</reference>
<feature type="transmembrane region" description="Helical" evidence="9">
    <location>
        <begin position="162"/>
        <end position="183"/>
    </location>
</feature>
<keyword evidence="4 9" id="KW-1003">Cell membrane</keyword>
<evidence type="ECO:0000256" key="8">
    <source>
        <dbReference type="ARBA" id="ARBA00023136"/>
    </source>
</evidence>
<evidence type="ECO:0000256" key="5">
    <source>
        <dbReference type="ARBA" id="ARBA00022519"/>
    </source>
</evidence>
<evidence type="ECO:0000259" key="11">
    <source>
        <dbReference type="PROSITE" id="PS51012"/>
    </source>
</evidence>
<proteinExistence type="inferred from homology"/>
<comment type="similarity">
    <text evidence="2 9">Belongs to the ABC-2 integral membrane protein family.</text>
</comment>
<dbReference type="EMBL" id="CADCTX010000417">
    <property type="protein sequence ID" value="CAA9318056.1"/>
    <property type="molecule type" value="Genomic_DNA"/>
</dbReference>
<dbReference type="InterPro" id="IPR047817">
    <property type="entry name" value="ABC2_TM_bact-type"/>
</dbReference>
<dbReference type="InterPro" id="IPR013525">
    <property type="entry name" value="ABC2_TM"/>
</dbReference>
<evidence type="ECO:0000256" key="3">
    <source>
        <dbReference type="ARBA" id="ARBA00022448"/>
    </source>
</evidence>
<feature type="transmembrane region" description="Helical" evidence="9">
    <location>
        <begin position="85"/>
        <end position="106"/>
    </location>
</feature>
<dbReference type="AlphaFoldDB" id="A0A6J4KXJ5"/>
<dbReference type="PANTHER" id="PTHR30413">
    <property type="entry name" value="INNER MEMBRANE TRANSPORT PERMEASE"/>
    <property type="match status" value="1"/>
</dbReference>
<keyword evidence="5" id="KW-0997">Cell inner membrane</keyword>
<dbReference type="GO" id="GO:0140359">
    <property type="term" value="F:ABC-type transporter activity"/>
    <property type="evidence" value="ECO:0007669"/>
    <property type="project" value="InterPro"/>
</dbReference>
<keyword evidence="8 9" id="KW-0472">Membrane</keyword>
<evidence type="ECO:0000256" key="6">
    <source>
        <dbReference type="ARBA" id="ARBA00022692"/>
    </source>
</evidence>
<name>A0A6J4KXJ5_9BACT</name>
<evidence type="ECO:0000256" key="10">
    <source>
        <dbReference type="SAM" id="MobiDB-lite"/>
    </source>
</evidence>
<evidence type="ECO:0000256" key="4">
    <source>
        <dbReference type="ARBA" id="ARBA00022475"/>
    </source>
</evidence>
<feature type="domain" description="ABC transmembrane type-2" evidence="11">
    <location>
        <begin position="83"/>
        <end position="308"/>
    </location>
</feature>
<comment type="subcellular location">
    <subcellularLocation>
        <location evidence="1">Cell inner membrane</location>
        <topology evidence="1">Multi-pass membrane protein</topology>
    </subcellularLocation>
    <subcellularLocation>
        <location evidence="9">Cell membrane</location>
        <topology evidence="9">Multi-pass membrane protein</topology>
    </subcellularLocation>
</comment>
<feature type="compositionally biased region" description="Polar residues" evidence="10">
    <location>
        <begin position="1"/>
        <end position="10"/>
    </location>
</feature>
<dbReference type="PRINTS" id="PR00164">
    <property type="entry name" value="ABC2TRNSPORT"/>
</dbReference>
<keyword evidence="3 9" id="KW-0813">Transport</keyword>
<feature type="transmembrane region" description="Helical" evidence="9">
    <location>
        <begin position="222"/>
        <end position="241"/>
    </location>
</feature>
<keyword evidence="6 9" id="KW-0812">Transmembrane</keyword>
<evidence type="ECO:0000256" key="2">
    <source>
        <dbReference type="ARBA" id="ARBA00007783"/>
    </source>
</evidence>